<protein>
    <submittedName>
        <fullName evidence="1">Phosphatidylinositol transfer protein csr1</fullName>
    </submittedName>
</protein>
<organism evidence="1 2">
    <name type="scientific">Kickxella alabastrina</name>
    <dbReference type="NCBI Taxonomy" id="61397"/>
    <lineage>
        <taxon>Eukaryota</taxon>
        <taxon>Fungi</taxon>
        <taxon>Fungi incertae sedis</taxon>
        <taxon>Zoopagomycota</taxon>
        <taxon>Kickxellomycotina</taxon>
        <taxon>Kickxellomycetes</taxon>
        <taxon>Kickxellales</taxon>
        <taxon>Kickxellaceae</taxon>
        <taxon>Kickxella</taxon>
    </lineage>
</organism>
<keyword evidence="2" id="KW-1185">Reference proteome</keyword>
<reference evidence="1" key="1">
    <citation type="submission" date="2022-07" db="EMBL/GenBank/DDBJ databases">
        <title>Phylogenomic reconstructions and comparative analyses of Kickxellomycotina fungi.</title>
        <authorList>
            <person name="Reynolds N.K."/>
            <person name="Stajich J.E."/>
            <person name="Barry K."/>
            <person name="Grigoriev I.V."/>
            <person name="Crous P."/>
            <person name="Smith M.E."/>
        </authorList>
    </citation>
    <scope>NUCLEOTIDE SEQUENCE</scope>
    <source>
        <strain evidence="1">Benny 63K</strain>
    </source>
</reference>
<comment type="caution">
    <text evidence="1">The sequence shown here is derived from an EMBL/GenBank/DDBJ whole genome shotgun (WGS) entry which is preliminary data.</text>
</comment>
<evidence type="ECO:0000313" key="2">
    <source>
        <dbReference type="Proteomes" id="UP001150581"/>
    </source>
</evidence>
<dbReference type="Proteomes" id="UP001150581">
    <property type="component" value="Unassembled WGS sequence"/>
</dbReference>
<evidence type="ECO:0000313" key="1">
    <source>
        <dbReference type="EMBL" id="KAJ1887978.1"/>
    </source>
</evidence>
<gene>
    <name evidence="1" type="primary">CSR1_5</name>
    <name evidence="1" type="ORF">LPJ66_008812</name>
</gene>
<proteinExistence type="predicted"/>
<name>A0ACC1I5L4_9FUNG</name>
<sequence>MSISQASVIQDYANRTPGTDGCPGHFTAGEQRKLSRLWTLLLKYLDEVKDKNVKVVGEFLQKIDHDWSTLKPDESPNPNEDPEALTKCAWVQFTKGDNSTRLMGFFGKKKLTHEQLILDRYVNETTQQFIDRVARKHVQIVPDEYIPSFAHPDKETRNLRDVFWEAVTIKVHPDIWVHRFLRSSGWDVDKAFAMIKGVIDWRATEAVDVINRDGELGIGLDELRLGLSQLVGRDRLGSPLLYVRVRRIMPRANEGFVFKRYLVMLFEAMQIITRKYGRVTMLYDFTGFTMDNTPLSMVQFMVLLGMKQYAEVSSVLILMVDSWLFINSWNLIRPFLDTNLSARIVFAKTAEDVRQFVDDDQLPTELGGKNSYKPNFVLPKEGENKMMFDMEGRRAAENEWRARISNFETATKLWSEQIMSIRDVDIVDPQFPCTAKRDDAAKLLGDAELELSKFTRSRNNFERLGFVGSDGCLKMP</sequence>
<accession>A0ACC1I5L4</accession>
<dbReference type="EMBL" id="JANBPG010001860">
    <property type="protein sequence ID" value="KAJ1887978.1"/>
    <property type="molecule type" value="Genomic_DNA"/>
</dbReference>